<organism evidence="2 3">
    <name type="scientific">Rhizobium leguminosarum bv. trifolii (strain WSM1325)</name>
    <dbReference type="NCBI Taxonomy" id="395491"/>
    <lineage>
        <taxon>Bacteria</taxon>
        <taxon>Pseudomonadati</taxon>
        <taxon>Pseudomonadota</taxon>
        <taxon>Alphaproteobacteria</taxon>
        <taxon>Hyphomicrobiales</taxon>
        <taxon>Rhizobiaceae</taxon>
        <taxon>Rhizobium/Agrobacterium group</taxon>
        <taxon>Rhizobium</taxon>
    </lineage>
</organism>
<accession>C6B956</accession>
<dbReference type="AlphaFoldDB" id="C6B956"/>
<dbReference type="Pfam" id="PF21834">
    <property type="entry name" value="DUF6894"/>
    <property type="match status" value="1"/>
</dbReference>
<dbReference type="InterPro" id="IPR054189">
    <property type="entry name" value="DUF6894"/>
</dbReference>
<dbReference type="KEGG" id="rlg:Rleg_5635"/>
<keyword evidence="2" id="KW-0614">Plasmid</keyword>
<name>C6B956_RHILS</name>
<evidence type="ECO:0000313" key="2">
    <source>
        <dbReference type="EMBL" id="ACS60444.1"/>
    </source>
</evidence>
<evidence type="ECO:0000313" key="3">
    <source>
        <dbReference type="Proteomes" id="UP000002256"/>
    </source>
</evidence>
<feature type="domain" description="DUF6894" evidence="1">
    <location>
        <begin position="4"/>
        <end position="70"/>
    </location>
</feature>
<protein>
    <recommendedName>
        <fullName evidence="1">DUF6894 domain-containing protein</fullName>
    </recommendedName>
</protein>
<dbReference type="Proteomes" id="UP000002256">
    <property type="component" value="Plasmid pR132503"/>
</dbReference>
<sequence length="103" mass="11212">MTTFFFSIKDGDGEFHVDNGLEFIDLAAALGYAHHVLSEMAVDGIPNSPEEEKSVAIEGPDRQPMAVMSIRVTLDFIQPSAPEECRLAAADIDRGERTPSFDG</sequence>
<dbReference type="EMBL" id="CP001625">
    <property type="protein sequence ID" value="ACS60444.1"/>
    <property type="molecule type" value="Genomic_DNA"/>
</dbReference>
<reference evidence="2 3" key="1">
    <citation type="journal article" date="2010" name="Stand. Genomic Sci.">
        <title>Complete genome sequence of Rhizobium leguminosarum bv. trifolii strain WSM1325, an effective microsymbiont of annual Mediterranean clovers.</title>
        <authorList>
            <person name="Reeve W."/>
            <person name="O'Hara G."/>
            <person name="Chain P."/>
            <person name="Ardley J."/>
            <person name="Brau L."/>
            <person name="Nandesena K."/>
            <person name="Tiwari R."/>
            <person name="Copeland A."/>
            <person name="Nolan M."/>
            <person name="Han C."/>
            <person name="Brettin T."/>
            <person name="Land M."/>
            <person name="Ovchinikova G."/>
            <person name="Ivanova N."/>
            <person name="Mavromatis K."/>
            <person name="Markowitz V."/>
            <person name="Kyrpides N."/>
            <person name="Melino V."/>
            <person name="Denton M."/>
            <person name="Yates R."/>
            <person name="Howieson J."/>
        </authorList>
    </citation>
    <scope>NUCLEOTIDE SEQUENCE [LARGE SCALE GENOMIC DNA]</scope>
    <source>
        <strain evidence="2 3">WSM1325</strain>
        <plasmid evidence="3">Plasmid pR132503</plasmid>
    </source>
</reference>
<gene>
    <name evidence="2" type="ordered locus">Rleg_5635</name>
</gene>
<proteinExistence type="predicted"/>
<dbReference type="HOGENOM" id="CLU_2261553_0_0_5"/>
<geneLocation type="plasmid" evidence="2 3">
    <name>pR132503</name>
</geneLocation>
<evidence type="ECO:0000259" key="1">
    <source>
        <dbReference type="Pfam" id="PF21834"/>
    </source>
</evidence>